<name>A0A6C0LJS6_9ZZZZ</name>
<dbReference type="EMBL" id="MN740510">
    <property type="protein sequence ID" value="QHU30630.1"/>
    <property type="molecule type" value="Genomic_DNA"/>
</dbReference>
<proteinExistence type="predicted"/>
<accession>A0A6C0LJS6</accession>
<dbReference type="AlphaFoldDB" id="A0A6C0LJS6"/>
<protein>
    <submittedName>
        <fullName evidence="1">Uncharacterized protein</fullName>
    </submittedName>
</protein>
<evidence type="ECO:0000313" key="1">
    <source>
        <dbReference type="EMBL" id="QHU30630.1"/>
    </source>
</evidence>
<organism evidence="1">
    <name type="scientific">viral metagenome</name>
    <dbReference type="NCBI Taxonomy" id="1070528"/>
    <lineage>
        <taxon>unclassified sequences</taxon>
        <taxon>metagenomes</taxon>
        <taxon>organismal metagenomes</taxon>
    </lineage>
</organism>
<sequence>MTAKVSIGGENYYKVVDQPLPAGDKSITLNNKVSNGSIFYKLGDDSGNTNFKVLNQLDLDISKINSNGTLSVKNLSKIPNSNEDVGSRGDLTLQARNDNEDPSSCNLRFHYDANSPQMNVNASIISRAIQSSVTGNNIIYTPSSIKNGYIQRDPQGVKRTDAFPAAVNLIAQIKDAKIGDNIDLMIENIGTMINDYASTQPYIELTTPSDVWNCNVGQNIVSPGETKVLKIVITAITPSPTYSIYTVGSSNSSINNFMTLTHNAESGSYNIDIDETYTNVVQLLEVGGEGINVLPLVGNSNMFLYNSYGVKNRGPRCNVKVIVKLFVGKDAPNNIITMKLNIFKNGVVINNGGDIEAEVMKRDYSSPMLTNTAFTSFDSDDIITASIAKGSGTSVIRIYGLQILVLQI</sequence>
<reference evidence="1" key="1">
    <citation type="journal article" date="2020" name="Nature">
        <title>Giant virus diversity and host interactions through global metagenomics.</title>
        <authorList>
            <person name="Schulz F."/>
            <person name="Roux S."/>
            <person name="Paez-Espino D."/>
            <person name="Jungbluth S."/>
            <person name="Walsh D.A."/>
            <person name="Denef V.J."/>
            <person name="McMahon K.D."/>
            <person name="Konstantinidis K.T."/>
            <person name="Eloe-Fadrosh E.A."/>
            <person name="Kyrpides N.C."/>
            <person name="Woyke T."/>
        </authorList>
    </citation>
    <scope>NUCLEOTIDE SEQUENCE</scope>
    <source>
        <strain evidence="1">GVMAG-M-3300027833-19</strain>
    </source>
</reference>